<feature type="transmembrane region" description="Helical" evidence="1">
    <location>
        <begin position="63"/>
        <end position="83"/>
    </location>
</feature>
<name>A0A839AJ12_9FLAO</name>
<keyword evidence="1" id="KW-0472">Membrane</keyword>
<gene>
    <name evidence="2" type="ORF">H3Z83_01200</name>
</gene>
<evidence type="ECO:0000256" key="1">
    <source>
        <dbReference type="SAM" id="Phobius"/>
    </source>
</evidence>
<evidence type="ECO:0000313" key="2">
    <source>
        <dbReference type="EMBL" id="MBA6155142.1"/>
    </source>
</evidence>
<keyword evidence="1" id="KW-0812">Transmembrane</keyword>
<dbReference type="AlphaFoldDB" id="A0A839AJ12"/>
<accession>A0A839AJ12</accession>
<reference evidence="2 3" key="1">
    <citation type="submission" date="2020-07" db="EMBL/GenBank/DDBJ databases">
        <title>Bacterium isolated from marine sediment.</title>
        <authorList>
            <person name="Shang D."/>
            <person name="Du Z.-J."/>
        </authorList>
    </citation>
    <scope>NUCLEOTIDE SEQUENCE [LARGE SCALE GENOMIC DNA]</scope>
    <source>
        <strain evidence="2 3">S7007</strain>
    </source>
</reference>
<keyword evidence="1" id="KW-1133">Transmembrane helix</keyword>
<sequence length="129" mass="14853">MTFSTSFIKKFSWFTIIVAILYIIGEGYFMFLYGQPHLHTLADLIAVLLLFFGGIMTLKYNNLGIICGAWGYSFCINYRTWVWRYYAKIEGVSDASTDNVGNILFFLLLFSFIAFLISILLNLPKTKIK</sequence>
<dbReference type="Proteomes" id="UP000563906">
    <property type="component" value="Unassembled WGS sequence"/>
</dbReference>
<feature type="transmembrane region" description="Helical" evidence="1">
    <location>
        <begin position="103"/>
        <end position="123"/>
    </location>
</feature>
<evidence type="ECO:0000313" key="3">
    <source>
        <dbReference type="Proteomes" id="UP000563906"/>
    </source>
</evidence>
<dbReference type="EMBL" id="JACGLS010000001">
    <property type="protein sequence ID" value="MBA6155142.1"/>
    <property type="molecule type" value="Genomic_DNA"/>
</dbReference>
<comment type="caution">
    <text evidence="2">The sequence shown here is derived from an EMBL/GenBank/DDBJ whole genome shotgun (WGS) entry which is preliminary data.</text>
</comment>
<keyword evidence="3" id="KW-1185">Reference proteome</keyword>
<proteinExistence type="predicted"/>
<protein>
    <submittedName>
        <fullName evidence="2">Uncharacterized protein</fullName>
    </submittedName>
</protein>
<dbReference type="RefSeq" id="WP_182123656.1">
    <property type="nucleotide sequence ID" value="NZ_JACGLS010000001.1"/>
</dbReference>
<feature type="transmembrane region" description="Helical" evidence="1">
    <location>
        <begin position="37"/>
        <end position="56"/>
    </location>
</feature>
<organism evidence="2 3">
    <name type="scientific">Tenacibaculum pelagium</name>
    <dbReference type="NCBI Taxonomy" id="2759527"/>
    <lineage>
        <taxon>Bacteria</taxon>
        <taxon>Pseudomonadati</taxon>
        <taxon>Bacteroidota</taxon>
        <taxon>Flavobacteriia</taxon>
        <taxon>Flavobacteriales</taxon>
        <taxon>Flavobacteriaceae</taxon>
        <taxon>Tenacibaculum</taxon>
    </lineage>
</organism>
<feature type="transmembrane region" description="Helical" evidence="1">
    <location>
        <begin position="12"/>
        <end position="31"/>
    </location>
</feature>